<dbReference type="Proteomes" id="UP001210865">
    <property type="component" value="Chromosome"/>
</dbReference>
<accession>A0ABY7NRX3</accession>
<sequence length="49" mass="5735">MYFDRNLELGLLTDEQLQKALDEALADEDSKQVWRLVDEIERRNGAVEV</sequence>
<proteinExistence type="predicted"/>
<evidence type="ECO:0000313" key="1">
    <source>
        <dbReference type="EMBL" id="WBO22709.1"/>
    </source>
</evidence>
<protein>
    <submittedName>
        <fullName evidence="1">Uncharacterized protein</fullName>
    </submittedName>
</protein>
<evidence type="ECO:0000313" key="2">
    <source>
        <dbReference type="Proteomes" id="UP001210865"/>
    </source>
</evidence>
<name>A0ABY7NRX3_9SPHN</name>
<dbReference type="EMBL" id="CP115174">
    <property type="protein sequence ID" value="WBO22709.1"/>
    <property type="molecule type" value="Genomic_DNA"/>
</dbReference>
<gene>
    <name evidence="1" type="ORF">PBT88_00705</name>
</gene>
<dbReference type="RefSeq" id="WP_270077351.1">
    <property type="nucleotide sequence ID" value="NZ_CP115174.1"/>
</dbReference>
<reference evidence="1 2" key="1">
    <citation type="submission" date="2022-12" db="EMBL/GenBank/DDBJ databases">
        <title>Sphingomonas abieness sp. nov., an endophytic bacterium isolated from Abies koreana.</title>
        <authorList>
            <person name="Jiang L."/>
            <person name="Lee J."/>
        </authorList>
    </citation>
    <scope>NUCLEOTIDE SEQUENCE [LARGE SCALE GENOMIC DNA]</scope>
    <source>
        <strain evidence="2">PAMB 00755</strain>
    </source>
</reference>
<organism evidence="1 2">
    <name type="scientific">Sphingomonas abietis</name>
    <dbReference type="NCBI Taxonomy" id="3012344"/>
    <lineage>
        <taxon>Bacteria</taxon>
        <taxon>Pseudomonadati</taxon>
        <taxon>Pseudomonadota</taxon>
        <taxon>Alphaproteobacteria</taxon>
        <taxon>Sphingomonadales</taxon>
        <taxon>Sphingomonadaceae</taxon>
        <taxon>Sphingomonas</taxon>
    </lineage>
</organism>
<keyword evidence="2" id="KW-1185">Reference proteome</keyword>